<keyword evidence="5" id="KW-1185">Reference proteome</keyword>
<dbReference type="GO" id="GO:0004792">
    <property type="term" value="F:thiosulfate-cyanide sulfurtransferase activity"/>
    <property type="evidence" value="ECO:0007669"/>
    <property type="project" value="TreeGrafter"/>
</dbReference>
<dbReference type="OrthoDB" id="270167at2759"/>
<dbReference type="EMBL" id="JAEUBG010004706">
    <property type="protein sequence ID" value="KAH3680621.1"/>
    <property type="molecule type" value="Genomic_DNA"/>
</dbReference>
<dbReference type="InterPro" id="IPR045078">
    <property type="entry name" value="TST/MPST-like"/>
</dbReference>
<accession>A0A9P8PYE6</accession>
<dbReference type="PANTHER" id="PTHR11364">
    <property type="entry name" value="THIOSULFATE SULFERTANSFERASE"/>
    <property type="match status" value="1"/>
</dbReference>
<dbReference type="PROSITE" id="PS50206">
    <property type="entry name" value="RHODANESE_3"/>
    <property type="match status" value="2"/>
</dbReference>
<evidence type="ECO:0000313" key="5">
    <source>
        <dbReference type="Proteomes" id="UP000774326"/>
    </source>
</evidence>
<comment type="caution">
    <text evidence="4">The sequence shown here is derived from an EMBL/GenBank/DDBJ whole genome shotgun (WGS) entry which is preliminary data.</text>
</comment>
<dbReference type="InterPro" id="IPR036873">
    <property type="entry name" value="Rhodanese-like_dom_sf"/>
</dbReference>
<dbReference type="AlphaFoldDB" id="A0A9P8PYE6"/>
<evidence type="ECO:0000256" key="2">
    <source>
        <dbReference type="ARBA" id="ARBA00022737"/>
    </source>
</evidence>
<dbReference type="Pfam" id="PF00581">
    <property type="entry name" value="Rhodanese"/>
    <property type="match status" value="2"/>
</dbReference>
<dbReference type="Gene3D" id="3.40.250.10">
    <property type="entry name" value="Rhodanese-like domain"/>
    <property type="match status" value="2"/>
</dbReference>
<feature type="domain" description="Rhodanese" evidence="3">
    <location>
        <begin position="189"/>
        <end position="307"/>
    </location>
</feature>
<reference evidence="4" key="2">
    <citation type="submission" date="2021-01" db="EMBL/GenBank/DDBJ databases">
        <authorList>
            <person name="Schikora-Tamarit M.A."/>
        </authorList>
    </citation>
    <scope>NUCLEOTIDE SEQUENCE</scope>
    <source>
        <strain evidence="4">CBS2887</strain>
    </source>
</reference>
<dbReference type="Proteomes" id="UP000774326">
    <property type="component" value="Unassembled WGS sequence"/>
</dbReference>
<keyword evidence="1" id="KW-0808">Transferase</keyword>
<proteinExistence type="predicted"/>
<reference evidence="4" key="1">
    <citation type="journal article" date="2021" name="Open Biol.">
        <title>Shared evolutionary footprints suggest mitochondrial oxidative damage underlies multiple complex I losses in fungi.</title>
        <authorList>
            <person name="Schikora-Tamarit M.A."/>
            <person name="Marcet-Houben M."/>
            <person name="Nosek J."/>
            <person name="Gabaldon T."/>
        </authorList>
    </citation>
    <scope>NUCLEOTIDE SEQUENCE</scope>
    <source>
        <strain evidence="4">CBS2887</strain>
    </source>
</reference>
<keyword evidence="2" id="KW-0677">Repeat</keyword>
<feature type="domain" description="Rhodanese" evidence="3">
    <location>
        <begin position="30"/>
        <end position="146"/>
    </location>
</feature>
<dbReference type="SMART" id="SM00450">
    <property type="entry name" value="RHOD"/>
    <property type="match status" value="2"/>
</dbReference>
<dbReference type="CDD" id="cd01449">
    <property type="entry name" value="TST_Repeat_2"/>
    <property type="match status" value="1"/>
</dbReference>
<evidence type="ECO:0000259" key="3">
    <source>
        <dbReference type="PROSITE" id="PS50206"/>
    </source>
</evidence>
<evidence type="ECO:0000256" key="1">
    <source>
        <dbReference type="ARBA" id="ARBA00022679"/>
    </source>
</evidence>
<dbReference type="PANTHER" id="PTHR11364:SF27">
    <property type="entry name" value="SULFURTRANSFERASE"/>
    <property type="match status" value="1"/>
</dbReference>
<name>A0A9P8PYE6_WICPI</name>
<protein>
    <recommendedName>
        <fullName evidence="3">Rhodanese domain-containing protein</fullName>
    </recommendedName>
</protein>
<dbReference type="InterPro" id="IPR001763">
    <property type="entry name" value="Rhodanese-like_dom"/>
</dbReference>
<dbReference type="SUPFAM" id="SSF52821">
    <property type="entry name" value="Rhodanese/Cell cycle control phosphatase"/>
    <property type="match status" value="2"/>
</dbReference>
<dbReference type="GO" id="GO:0005739">
    <property type="term" value="C:mitochondrion"/>
    <property type="evidence" value="ECO:0007669"/>
    <property type="project" value="TreeGrafter"/>
</dbReference>
<gene>
    <name evidence="4" type="ORF">WICPIJ_008192</name>
</gene>
<evidence type="ECO:0000313" key="4">
    <source>
        <dbReference type="EMBL" id="KAH3680621.1"/>
    </source>
</evidence>
<sequence>MTRPIQILPASEYPNLLTKINENATINQVSPQRVIPVDASWYLPTIPRNGLSEFLKSRIPNSVFFDVGGVKDAQSPYPHMLPSVKEFNVAMSKLGIKESDVIVVYDRMGNFSAPRVAWTFLTLGHQEVYLLDNFLEYVKLGLPIDDSELSLEDVLKDVGSDYRNNLELLDSKSVLSFDRFYEIVKNENQREKYNILDARSKGRYLGKDPEPRPGLSSGHAPGVKSLSFDNVLNSKTKRFYDPTKMKHLMVDEHAMDLNKPTIVMCGTGVSACILKTALDIAGFDLKGIQVYDGSWTEYAQRAEDSMIIKEVC</sequence>
<organism evidence="4 5">
    <name type="scientific">Wickerhamomyces pijperi</name>
    <name type="common">Yeast</name>
    <name type="synonym">Pichia pijperi</name>
    <dbReference type="NCBI Taxonomy" id="599730"/>
    <lineage>
        <taxon>Eukaryota</taxon>
        <taxon>Fungi</taxon>
        <taxon>Dikarya</taxon>
        <taxon>Ascomycota</taxon>
        <taxon>Saccharomycotina</taxon>
        <taxon>Saccharomycetes</taxon>
        <taxon>Phaffomycetales</taxon>
        <taxon>Wickerhamomycetaceae</taxon>
        <taxon>Wickerhamomyces</taxon>
    </lineage>
</organism>
<dbReference type="CDD" id="cd01448">
    <property type="entry name" value="TST_Repeat_1"/>
    <property type="match status" value="1"/>
</dbReference>